<protein>
    <submittedName>
        <fullName evidence="1">Uncharacterized protein</fullName>
    </submittedName>
</protein>
<dbReference type="AlphaFoldDB" id="A0A133MM14"/>
<dbReference type="PATRIC" id="fig|1502.174.peg.3174"/>
<reference evidence="1 2" key="1">
    <citation type="submission" date="2016-01" db="EMBL/GenBank/DDBJ databases">
        <authorList>
            <person name="Oliw E.H."/>
        </authorList>
    </citation>
    <scope>NUCLEOTIDE SEQUENCE [LARGE SCALE GENOMIC DNA]</scope>
    <source>
        <strain evidence="1 2">MJR7757A</strain>
    </source>
</reference>
<dbReference type="EMBL" id="LRPU01000208">
    <property type="protein sequence ID" value="KXA05079.1"/>
    <property type="molecule type" value="Genomic_DNA"/>
</dbReference>
<proteinExistence type="predicted"/>
<comment type="caution">
    <text evidence="1">The sequence shown here is derived from an EMBL/GenBank/DDBJ whole genome shotgun (WGS) entry which is preliminary data.</text>
</comment>
<name>A0A133MM14_CLOPF</name>
<gene>
    <name evidence="1" type="ORF">HMPREF3222_03147</name>
</gene>
<evidence type="ECO:0000313" key="1">
    <source>
        <dbReference type="EMBL" id="KXA05079.1"/>
    </source>
</evidence>
<evidence type="ECO:0000313" key="2">
    <source>
        <dbReference type="Proteomes" id="UP000070646"/>
    </source>
</evidence>
<accession>A0A133MM14</accession>
<dbReference type="RefSeq" id="WP_155642234.1">
    <property type="nucleotide sequence ID" value="NZ_KQ956330.1"/>
</dbReference>
<sequence>MNKTKTFFINILKFIIKKLDIIIQIKENKNPEIEILSPVKYIKKMINTWIY</sequence>
<dbReference type="Proteomes" id="UP000070646">
    <property type="component" value="Unassembled WGS sequence"/>
</dbReference>
<organism evidence="1 2">
    <name type="scientific">Clostridium perfringens</name>
    <dbReference type="NCBI Taxonomy" id="1502"/>
    <lineage>
        <taxon>Bacteria</taxon>
        <taxon>Bacillati</taxon>
        <taxon>Bacillota</taxon>
        <taxon>Clostridia</taxon>
        <taxon>Eubacteriales</taxon>
        <taxon>Clostridiaceae</taxon>
        <taxon>Clostridium</taxon>
    </lineage>
</organism>